<dbReference type="GO" id="GO:0030313">
    <property type="term" value="C:cell envelope"/>
    <property type="evidence" value="ECO:0007669"/>
    <property type="project" value="UniProtKB-SubCell"/>
</dbReference>
<comment type="caution">
    <text evidence="8">The sequence shown here is derived from an EMBL/GenBank/DDBJ whole genome shotgun (WGS) entry which is preliminary data.</text>
</comment>
<reference evidence="10 11" key="1">
    <citation type="submission" date="2018-08" db="EMBL/GenBank/DDBJ databases">
        <title>A genome reference for cultivated species of the human gut microbiota.</title>
        <authorList>
            <person name="Zou Y."/>
            <person name="Xue W."/>
            <person name="Luo G."/>
        </authorList>
    </citation>
    <scope>NUCLEOTIDE SEQUENCE [LARGE SCALE GENOMIC DNA]</scope>
    <source>
        <strain evidence="7 10">AF24-29LB</strain>
        <strain evidence="9 12">AM31-16AC</strain>
        <strain evidence="8 11">OF02-6LB</strain>
    </source>
</reference>
<evidence type="ECO:0000313" key="14">
    <source>
        <dbReference type="Proteomes" id="UP000475905"/>
    </source>
</evidence>
<evidence type="ECO:0000313" key="9">
    <source>
        <dbReference type="EMBL" id="RHD51112.1"/>
    </source>
</evidence>
<evidence type="ECO:0000313" key="5">
    <source>
        <dbReference type="EMBL" id="KAA5470183.1"/>
    </source>
</evidence>
<dbReference type="EMBL" id="QRUO01000038">
    <property type="protein sequence ID" value="RGR65463.1"/>
    <property type="molecule type" value="Genomic_DNA"/>
</dbReference>
<evidence type="ECO:0000256" key="1">
    <source>
        <dbReference type="ARBA" id="ARBA00004196"/>
    </source>
</evidence>
<dbReference type="Proteomes" id="UP000475905">
    <property type="component" value="Unassembled WGS sequence"/>
</dbReference>
<dbReference type="Proteomes" id="UP001170023">
    <property type="component" value="Unassembled WGS sequence"/>
</dbReference>
<dbReference type="Gene3D" id="1.50.10.100">
    <property type="entry name" value="Chondroitin AC/alginate lyase"/>
    <property type="match status" value="1"/>
</dbReference>
<evidence type="ECO:0000313" key="7">
    <source>
        <dbReference type="EMBL" id="RGR65463.1"/>
    </source>
</evidence>
<name>A0A413J8N2_9BACE</name>
<feature type="signal peptide" evidence="2">
    <location>
        <begin position="1"/>
        <end position="21"/>
    </location>
</feature>
<evidence type="ECO:0000313" key="13">
    <source>
        <dbReference type="Proteomes" id="UP000427825"/>
    </source>
</evidence>
<dbReference type="RefSeq" id="WP_005677648.1">
    <property type="nucleotide sequence ID" value="NZ_CP022412.2"/>
</dbReference>
<dbReference type="AlphaFoldDB" id="A0A413J8N2"/>
<evidence type="ECO:0000256" key="2">
    <source>
        <dbReference type="SAM" id="SignalP"/>
    </source>
</evidence>
<evidence type="ECO:0000313" key="10">
    <source>
        <dbReference type="Proteomes" id="UP000284205"/>
    </source>
</evidence>
<keyword evidence="2" id="KW-0732">Signal</keyword>
<proteinExistence type="predicted"/>
<evidence type="ECO:0000313" key="12">
    <source>
        <dbReference type="Proteomes" id="UP000284689"/>
    </source>
</evidence>
<dbReference type="KEGG" id="bcac:CGC64_09420"/>
<accession>A0A413J8N2</accession>
<evidence type="ECO:0000313" key="11">
    <source>
        <dbReference type="Proteomes" id="UP000284431"/>
    </source>
</evidence>
<evidence type="ECO:0000259" key="3">
    <source>
        <dbReference type="Pfam" id="PF07940"/>
    </source>
</evidence>
<dbReference type="SUPFAM" id="SSF48230">
    <property type="entry name" value="Chondroitin AC/alginate lyase"/>
    <property type="match status" value="1"/>
</dbReference>
<organism evidence="8 11">
    <name type="scientific">Bacteroides caccae</name>
    <dbReference type="NCBI Taxonomy" id="47678"/>
    <lineage>
        <taxon>Bacteria</taxon>
        <taxon>Pseudomonadati</taxon>
        <taxon>Bacteroidota</taxon>
        <taxon>Bacteroidia</taxon>
        <taxon>Bacteroidales</taxon>
        <taxon>Bacteroidaceae</taxon>
        <taxon>Bacteroides</taxon>
    </lineage>
</organism>
<reference evidence="13 14" key="2">
    <citation type="journal article" date="2019" name="Nat. Med.">
        <title>A library of human gut bacterial isolates paired with longitudinal multiomics data enables mechanistic microbiome research.</title>
        <authorList>
            <person name="Poyet M."/>
            <person name="Groussin M."/>
            <person name="Gibbons S.M."/>
            <person name="Avila-Pacheco J."/>
            <person name="Jiang X."/>
            <person name="Kearney S.M."/>
            <person name="Perrotta A.R."/>
            <person name="Berdy B."/>
            <person name="Zhao S."/>
            <person name="Lieberman T.D."/>
            <person name="Swanson P.K."/>
            <person name="Smith M."/>
            <person name="Roesemann S."/>
            <person name="Alexander J.E."/>
            <person name="Rich S.A."/>
            <person name="Livny J."/>
            <person name="Vlamakis H."/>
            <person name="Clish C."/>
            <person name="Bullock K."/>
            <person name="Deik A."/>
            <person name="Scott J."/>
            <person name="Pierce K.A."/>
            <person name="Xavier R.J."/>
            <person name="Alm E.J."/>
        </authorList>
    </citation>
    <scope>NUCLEOTIDE SEQUENCE [LARGE SCALE GENOMIC DNA]</scope>
    <source>
        <strain evidence="5 13">BIOML-A25</strain>
        <strain evidence="4 14">BIOML-A31</strain>
    </source>
</reference>
<dbReference type="Proteomes" id="UP000284689">
    <property type="component" value="Unassembled WGS sequence"/>
</dbReference>
<evidence type="ECO:0000313" key="8">
    <source>
        <dbReference type="EMBL" id="RGY27806.1"/>
    </source>
</evidence>
<evidence type="ECO:0000313" key="6">
    <source>
        <dbReference type="EMBL" id="MDO6359665.1"/>
    </source>
</evidence>
<dbReference type="EMBL" id="QSCS01000006">
    <property type="protein sequence ID" value="RGY27806.1"/>
    <property type="molecule type" value="Genomic_DNA"/>
</dbReference>
<dbReference type="InterPro" id="IPR008929">
    <property type="entry name" value="Chondroitin_lyas"/>
</dbReference>
<dbReference type="Proteomes" id="UP000284431">
    <property type="component" value="Unassembled WGS sequence"/>
</dbReference>
<dbReference type="Proteomes" id="UP000427825">
    <property type="component" value="Unassembled WGS sequence"/>
</dbReference>
<sequence>MTTRFLLILSFFLFPLFSSCGKSDSPVGNEKEDIDDKDPFLAEHPRLLFSAAEEERVRELMVTDPLMKELSVYLREEAQKLIGADQYPYKTGTSALLTAARDYVYRLITLSLAYRMFEEQSFLKESETILEWICKYPDWNKVHFLDTAEMTIAVSIAYDWLYHDLSPEIRQKAKNCILQHALLIALKEYKNGDEGSWAKRETNWNVVCNTGMSFGALAISEDYPDLAKEIIDNAVKYIPNCLKHFQPDGVCYEGPSYWEYTTMHLAMFLKLLNDNFKTDYGLGELPGISKTARYYVNTVSPSDQVFNFADSPEDYPVYKSPVFFFYSKYYNQPEVASWYRALIQKHVINKKENPKWHFFLCIPWYDNAPSTVVTPNKLQVFYGVNDIFVFNGDTAAGSLFLVGKGADPDMAHQHLDGGSFMIESEGVRWTDETGAEKYNLPGFWDYSASGLRWSYFRNTNQAHNTVTINDEIQYPLGRAFIKEADIQSEEPQVVLEMTTLYPNTNKFTRTFKQQDANTIVLTDDITLLSTSDIIRWSIVTKKTVKTDENRAILTSGDKKLYLTILEPQGAKFFTKEAETNSANEKPIHGFTLLQFEHSGERINTLKVKMSSIND</sequence>
<reference evidence="6" key="3">
    <citation type="submission" date="2023-07" db="EMBL/GenBank/DDBJ databases">
        <title>Whole Genome Sequencing of Colonoscopy isolates.</title>
        <authorList>
            <person name="Surve S.V."/>
            <person name="Valls R.A."/>
            <person name="Barrak K.E."/>
            <person name="Gardner T.B."/>
            <person name="O'Toole G.A."/>
        </authorList>
    </citation>
    <scope>NUCLEOTIDE SEQUENCE</scope>
    <source>
        <strain evidence="6">GP0119</strain>
    </source>
</reference>
<dbReference type="PROSITE" id="PS51257">
    <property type="entry name" value="PROKAR_LIPOPROTEIN"/>
    <property type="match status" value="1"/>
</dbReference>
<dbReference type="Gene3D" id="2.70.98.70">
    <property type="match status" value="1"/>
</dbReference>
<dbReference type="EMBL" id="QSJD01000006">
    <property type="protein sequence ID" value="RHD51112.1"/>
    <property type="molecule type" value="Genomic_DNA"/>
</dbReference>
<protein>
    <submittedName>
        <fullName evidence="6">Heparinase II/III family protein</fullName>
    </submittedName>
</protein>
<dbReference type="EMBL" id="VVYJ01000023">
    <property type="protein sequence ID" value="KAA5470183.1"/>
    <property type="molecule type" value="Genomic_DNA"/>
</dbReference>
<comment type="subcellular location">
    <subcellularLocation>
        <location evidence="1">Cell envelope</location>
    </subcellularLocation>
</comment>
<dbReference type="PANTHER" id="PTHR38045">
    <property type="entry name" value="CHROMOSOME 1, WHOLE GENOME SHOTGUN SEQUENCE"/>
    <property type="match status" value="1"/>
</dbReference>
<dbReference type="EMBL" id="VVYP01000027">
    <property type="protein sequence ID" value="KAA5460187.1"/>
    <property type="molecule type" value="Genomic_DNA"/>
</dbReference>
<feature type="domain" description="Heparinase II/III-like C-terminal" evidence="3">
    <location>
        <begin position="396"/>
        <end position="562"/>
    </location>
</feature>
<dbReference type="Pfam" id="PF07940">
    <property type="entry name" value="Hepar_II_III_C"/>
    <property type="match status" value="1"/>
</dbReference>
<evidence type="ECO:0000313" key="4">
    <source>
        <dbReference type="EMBL" id="KAA5460187.1"/>
    </source>
</evidence>
<dbReference type="InterPro" id="IPR012480">
    <property type="entry name" value="Hepar_II_III_C"/>
</dbReference>
<dbReference type="PANTHER" id="PTHR38045:SF1">
    <property type="entry name" value="HEPARINASE II_III-LIKE PROTEIN"/>
    <property type="match status" value="1"/>
</dbReference>
<feature type="chain" id="PRO_5042713763" evidence="2">
    <location>
        <begin position="22"/>
        <end position="614"/>
    </location>
</feature>
<dbReference type="EMBL" id="JAUONL010000021">
    <property type="protein sequence ID" value="MDO6359665.1"/>
    <property type="molecule type" value="Genomic_DNA"/>
</dbReference>
<dbReference type="Proteomes" id="UP000284205">
    <property type="component" value="Unassembled WGS sequence"/>
</dbReference>
<dbReference type="GO" id="GO:0016829">
    <property type="term" value="F:lyase activity"/>
    <property type="evidence" value="ECO:0007669"/>
    <property type="project" value="InterPro"/>
</dbReference>
<gene>
    <name evidence="9" type="ORF">DW794_05960</name>
    <name evidence="7" type="ORF">DWY26_22125</name>
    <name evidence="8" type="ORF">DXA49_05090</name>
    <name evidence="4" type="ORF">F2Y36_18455</name>
    <name evidence="5" type="ORF">F2Y39_22095</name>
    <name evidence="6" type="ORF">Q4469_18635</name>
</gene>